<evidence type="ECO:0000313" key="7">
    <source>
        <dbReference type="Proteomes" id="UP000026682"/>
    </source>
</evidence>
<sequence>MLEVQGLSRHFGGVAAVQDVSFSVREGDVHAVIGPNGAGKTTLFNLISGVYAPSAGAILLDRKPVGGLAPEQLARRGVSRTFQNLQVCMNMTACENVMLGAHLRQHAGLLAGLFGWTRAADRRLAQDALGWMEMAGVGAYAAHHASQLSFGVLKRLEIARALASEPRLLLLDEPAAGLNDSETAELTRLIRRIADSGITILLVEHDMRLVMEVSNRILVLDHGRRLAEGSAQEIRADEKVIQAYLGAEDVSHAE</sequence>
<dbReference type="GO" id="GO:0015188">
    <property type="term" value="F:L-isoleucine transmembrane transporter activity"/>
    <property type="evidence" value="ECO:0007669"/>
    <property type="project" value="TreeGrafter"/>
</dbReference>
<dbReference type="GeneID" id="93118660"/>
<dbReference type="CDD" id="cd03219">
    <property type="entry name" value="ABC_Mj1267_LivG_branched"/>
    <property type="match status" value="1"/>
</dbReference>
<evidence type="ECO:0000256" key="1">
    <source>
        <dbReference type="ARBA" id="ARBA00022448"/>
    </source>
</evidence>
<dbReference type="GO" id="GO:0005524">
    <property type="term" value="F:ATP binding"/>
    <property type="evidence" value="ECO:0007669"/>
    <property type="project" value="UniProtKB-KW"/>
</dbReference>
<organism evidence="6 7">
    <name type="scientific">Bordetella holmesii CDC-H585-BH</name>
    <dbReference type="NCBI Taxonomy" id="1331206"/>
    <lineage>
        <taxon>Bacteria</taxon>
        <taxon>Pseudomonadati</taxon>
        <taxon>Pseudomonadota</taxon>
        <taxon>Betaproteobacteria</taxon>
        <taxon>Burkholderiales</taxon>
        <taxon>Alcaligenaceae</taxon>
        <taxon>Bordetella</taxon>
    </lineage>
</organism>
<keyword evidence="2" id="KW-0472">Membrane</keyword>
<dbReference type="InterPro" id="IPR032823">
    <property type="entry name" value="BCA_ABC_TP_C"/>
</dbReference>
<protein>
    <submittedName>
        <fullName evidence="6">Branched-chain amino acid ABC transporter</fullName>
    </submittedName>
</protein>
<dbReference type="Gene3D" id="3.40.50.300">
    <property type="entry name" value="P-loop containing nucleotide triphosphate hydrolases"/>
    <property type="match status" value="1"/>
</dbReference>
<dbReference type="Pfam" id="PF00005">
    <property type="entry name" value="ABC_tran"/>
    <property type="match status" value="1"/>
</dbReference>
<dbReference type="RefSeq" id="WP_005016390.1">
    <property type="nucleotide sequence ID" value="NZ_JFZZ01000065.1"/>
</dbReference>
<dbReference type="PATRIC" id="fig|1331206.3.peg.1764"/>
<dbReference type="AlphaFoldDB" id="A0A158M687"/>
<dbReference type="SMART" id="SM00382">
    <property type="entry name" value="AAA"/>
    <property type="match status" value="1"/>
</dbReference>
<keyword evidence="1" id="KW-0813">Transport</keyword>
<accession>A0A158M687</accession>
<keyword evidence="2" id="KW-1003">Cell membrane</keyword>
<dbReference type="InterPro" id="IPR003439">
    <property type="entry name" value="ABC_transporter-like_ATP-bd"/>
</dbReference>
<dbReference type="Proteomes" id="UP000026682">
    <property type="component" value="Unassembled WGS sequence"/>
</dbReference>
<evidence type="ECO:0000256" key="2">
    <source>
        <dbReference type="ARBA" id="ARBA00022475"/>
    </source>
</evidence>
<dbReference type="STRING" id="35814.BBB42_16045"/>
<gene>
    <name evidence="6" type="ORF">L497_2619</name>
</gene>
<dbReference type="FunFam" id="3.40.50.300:FF:000421">
    <property type="entry name" value="Branched-chain amino acid ABC transporter ATP-binding protein"/>
    <property type="match status" value="1"/>
</dbReference>
<evidence type="ECO:0000256" key="4">
    <source>
        <dbReference type="ARBA" id="ARBA00022840"/>
    </source>
</evidence>
<dbReference type="GO" id="GO:0016887">
    <property type="term" value="F:ATP hydrolysis activity"/>
    <property type="evidence" value="ECO:0007669"/>
    <property type="project" value="InterPro"/>
</dbReference>
<dbReference type="InterPro" id="IPR003593">
    <property type="entry name" value="AAA+_ATPase"/>
</dbReference>
<dbReference type="Pfam" id="PF12399">
    <property type="entry name" value="BCA_ABC_TP_C"/>
    <property type="match status" value="1"/>
</dbReference>
<dbReference type="PROSITE" id="PS50893">
    <property type="entry name" value="ABC_TRANSPORTER_2"/>
    <property type="match status" value="1"/>
</dbReference>
<keyword evidence="4" id="KW-0067">ATP-binding</keyword>
<reference evidence="6 7" key="1">
    <citation type="submission" date="2014-03" db="EMBL/GenBank/DDBJ databases">
        <title>Genome sequence of Bordetella holmseii.</title>
        <authorList>
            <person name="Harvill E."/>
            <person name="Goodfield L.L."/>
            <person name="Ivanov Y."/>
            <person name="Meyer J.A."/>
            <person name="Newth C."/>
            <person name="Cassiday P."/>
            <person name="Tondella M.L."/>
            <person name="Liao P."/>
            <person name="Zimmerman J."/>
            <person name="Meert K."/>
            <person name="Wessel D."/>
            <person name="Berger J."/>
            <person name="Dean J.M."/>
            <person name="Holubkov R."/>
            <person name="Burr J."/>
            <person name="Liu T."/>
            <person name="Brinkac L.M."/>
            <person name="Sanka R."/>
            <person name="Kim M."/>
            <person name="Losada L."/>
        </authorList>
    </citation>
    <scope>NUCLEOTIDE SEQUENCE [LARGE SCALE GENOMIC DNA]</scope>
    <source>
        <strain evidence="6 7">CDC-H585-BH</strain>
    </source>
</reference>
<dbReference type="GO" id="GO:0005886">
    <property type="term" value="C:plasma membrane"/>
    <property type="evidence" value="ECO:0007669"/>
    <property type="project" value="TreeGrafter"/>
</dbReference>
<comment type="caution">
    <text evidence="6">The sequence shown here is derived from an EMBL/GenBank/DDBJ whole genome shotgun (WGS) entry which is preliminary data.</text>
</comment>
<dbReference type="GO" id="GO:0015192">
    <property type="term" value="F:L-phenylalanine transmembrane transporter activity"/>
    <property type="evidence" value="ECO:0007669"/>
    <property type="project" value="TreeGrafter"/>
</dbReference>
<name>A0A158M687_9BORD</name>
<dbReference type="GO" id="GO:0005304">
    <property type="term" value="F:L-valine transmembrane transporter activity"/>
    <property type="evidence" value="ECO:0007669"/>
    <property type="project" value="TreeGrafter"/>
</dbReference>
<keyword evidence="3" id="KW-0547">Nucleotide-binding</keyword>
<dbReference type="GO" id="GO:1903806">
    <property type="term" value="P:L-isoleucine import across plasma membrane"/>
    <property type="evidence" value="ECO:0007669"/>
    <property type="project" value="TreeGrafter"/>
</dbReference>
<dbReference type="EMBL" id="JFZZ01000065">
    <property type="protein sequence ID" value="KAK91004.1"/>
    <property type="molecule type" value="Genomic_DNA"/>
</dbReference>
<dbReference type="InterPro" id="IPR051120">
    <property type="entry name" value="ABC_AA/LPS_Transport"/>
</dbReference>
<dbReference type="PANTHER" id="PTHR45772">
    <property type="entry name" value="CONSERVED COMPONENT OF ABC TRANSPORTER FOR NATURAL AMINO ACIDS-RELATED"/>
    <property type="match status" value="1"/>
</dbReference>
<dbReference type="GO" id="GO:1903805">
    <property type="term" value="P:L-valine import across plasma membrane"/>
    <property type="evidence" value="ECO:0007669"/>
    <property type="project" value="TreeGrafter"/>
</dbReference>
<evidence type="ECO:0000256" key="3">
    <source>
        <dbReference type="ARBA" id="ARBA00022741"/>
    </source>
</evidence>
<evidence type="ECO:0000313" key="6">
    <source>
        <dbReference type="EMBL" id="KAK91004.1"/>
    </source>
</evidence>
<dbReference type="PANTHER" id="PTHR45772:SF7">
    <property type="entry name" value="AMINO ACID ABC TRANSPORTER ATP-BINDING PROTEIN"/>
    <property type="match status" value="1"/>
</dbReference>
<dbReference type="InterPro" id="IPR027417">
    <property type="entry name" value="P-loop_NTPase"/>
</dbReference>
<feature type="domain" description="ABC transporter" evidence="5">
    <location>
        <begin position="2"/>
        <end position="247"/>
    </location>
</feature>
<dbReference type="GO" id="GO:0015808">
    <property type="term" value="P:L-alanine transport"/>
    <property type="evidence" value="ECO:0007669"/>
    <property type="project" value="TreeGrafter"/>
</dbReference>
<evidence type="ECO:0000259" key="5">
    <source>
        <dbReference type="PROSITE" id="PS50893"/>
    </source>
</evidence>
<dbReference type="SUPFAM" id="SSF52540">
    <property type="entry name" value="P-loop containing nucleoside triphosphate hydrolases"/>
    <property type="match status" value="1"/>
</dbReference>
<proteinExistence type="predicted"/>
<dbReference type="GO" id="GO:0042941">
    <property type="term" value="P:D-alanine transmembrane transport"/>
    <property type="evidence" value="ECO:0007669"/>
    <property type="project" value="TreeGrafter"/>
</dbReference>